<evidence type="ECO:0000313" key="3">
    <source>
        <dbReference type="Proteomes" id="UP000030013"/>
    </source>
</evidence>
<evidence type="ECO:0000256" key="1">
    <source>
        <dbReference type="SAM" id="MobiDB-lite"/>
    </source>
</evidence>
<dbReference type="AlphaFoldDB" id="A0A0A0JZ06"/>
<name>A0A0A0JZ06_9MICO</name>
<feature type="compositionally biased region" description="Basic and acidic residues" evidence="1">
    <location>
        <begin position="15"/>
        <end position="29"/>
    </location>
</feature>
<reference evidence="2 3" key="1">
    <citation type="submission" date="2013-08" db="EMBL/GenBank/DDBJ databases">
        <title>The genome sequence of Knoellia aerolata.</title>
        <authorList>
            <person name="Zhu W."/>
            <person name="Wang G."/>
        </authorList>
    </citation>
    <scope>NUCLEOTIDE SEQUENCE [LARGE SCALE GENOMIC DNA]</scope>
    <source>
        <strain evidence="2 3">DSM 18566</strain>
    </source>
</reference>
<dbReference type="EMBL" id="AVPL01000003">
    <property type="protein sequence ID" value="KGN42700.1"/>
    <property type="molecule type" value="Genomic_DNA"/>
</dbReference>
<evidence type="ECO:0000313" key="2">
    <source>
        <dbReference type="EMBL" id="KGN42700.1"/>
    </source>
</evidence>
<accession>A0A0A0JZ06</accession>
<comment type="caution">
    <text evidence="2">The sequence shown here is derived from an EMBL/GenBank/DDBJ whole genome shotgun (WGS) entry which is preliminary data.</text>
</comment>
<sequence length="76" mass="7578">MGVTVSTGGAGGHQTSDDGHPAERSEGDLEVLDRVVVNGGAVGPDRLTASETGVDGSGLGYCRIEPSGRVSLAPRS</sequence>
<gene>
    <name evidence="2" type="ORF">N801_13925</name>
</gene>
<keyword evidence="3" id="KW-1185">Reference proteome</keyword>
<dbReference type="Proteomes" id="UP000030013">
    <property type="component" value="Unassembled WGS sequence"/>
</dbReference>
<protein>
    <submittedName>
        <fullName evidence="2">Uncharacterized protein</fullName>
    </submittedName>
</protein>
<proteinExistence type="predicted"/>
<organism evidence="2 3">
    <name type="scientific">Knoellia aerolata DSM 18566</name>
    <dbReference type="NCBI Taxonomy" id="1385519"/>
    <lineage>
        <taxon>Bacteria</taxon>
        <taxon>Bacillati</taxon>
        <taxon>Actinomycetota</taxon>
        <taxon>Actinomycetes</taxon>
        <taxon>Micrococcales</taxon>
        <taxon>Intrasporangiaceae</taxon>
        <taxon>Knoellia</taxon>
    </lineage>
</organism>
<feature type="region of interest" description="Disordered" evidence="1">
    <location>
        <begin position="1"/>
        <end position="29"/>
    </location>
</feature>
<dbReference type="STRING" id="1385519.N801_13925"/>